<evidence type="ECO:0000313" key="3">
    <source>
        <dbReference type="Proteomes" id="UP000663064"/>
    </source>
</evidence>
<evidence type="ECO:0000313" key="2">
    <source>
        <dbReference type="EMBL" id="QOS14062.1"/>
    </source>
</evidence>
<geneLocation type="plasmid" evidence="2 3">
    <name>pHGLR2</name>
</geneLocation>
<keyword evidence="2" id="KW-0614">Plasmid</keyword>
<feature type="compositionally biased region" description="Basic and acidic residues" evidence="1">
    <location>
        <begin position="26"/>
        <end position="36"/>
    </location>
</feature>
<accession>A0A871BM22</accession>
<sequence>MTQHTRPRFDAAGSDGAPVDSLVRCPSDDSDSRTGRVDVLKTWTPSSVTGNVVSGVADETAIAESRQKAPEP</sequence>
<dbReference type="AlphaFoldDB" id="A0A871BM22"/>
<protein>
    <submittedName>
        <fullName evidence="2">Uncharacterized protein</fullName>
    </submittedName>
</protein>
<gene>
    <name evidence="2" type="ORF">HfgLR_24390</name>
</gene>
<dbReference type="Proteomes" id="UP000663064">
    <property type="component" value="Plasmid pHGLR2"/>
</dbReference>
<proteinExistence type="predicted"/>
<dbReference type="EMBL" id="CP063207">
    <property type="protein sequence ID" value="QOS14062.1"/>
    <property type="molecule type" value="Genomic_DNA"/>
</dbReference>
<feature type="region of interest" description="Disordered" evidence="1">
    <location>
        <begin position="1"/>
        <end position="36"/>
    </location>
</feature>
<evidence type="ECO:0000256" key="1">
    <source>
        <dbReference type="SAM" id="MobiDB-lite"/>
    </source>
</evidence>
<organism evidence="2 3">
    <name type="scientific">Haloferax gibbonsii</name>
    <dbReference type="NCBI Taxonomy" id="35746"/>
    <lineage>
        <taxon>Archaea</taxon>
        <taxon>Methanobacteriati</taxon>
        <taxon>Methanobacteriota</taxon>
        <taxon>Stenosarchaea group</taxon>
        <taxon>Halobacteria</taxon>
        <taxon>Halobacteriales</taxon>
        <taxon>Haloferacaceae</taxon>
        <taxon>Haloferax</taxon>
    </lineage>
</organism>
<name>A0A871BM22_HALGI</name>
<reference evidence="2" key="1">
    <citation type="journal article" date="2021" name="Front. Microbiol.">
        <title>Cellular and Genomic Properties of Haloferax gibbonsii LR2-5, the Host of Euryarchaeal Virus HFTV1.</title>
        <authorList>
            <person name="Tittes C."/>
            <person name="Schwarzer S."/>
            <person name="Pfeiffer F."/>
            <person name="Dyall-Smith M."/>
            <person name="Rodriguez-Franco M."/>
            <person name="Oksanen H.M."/>
            <person name="Quax T.E.F."/>
        </authorList>
    </citation>
    <scope>NUCLEOTIDE SEQUENCE</scope>
    <source>
        <strain evidence="2">LR2-5</strain>
    </source>
</reference>